<protein>
    <submittedName>
        <fullName evidence="2">GH19744</fullName>
    </submittedName>
</protein>
<dbReference type="Pfam" id="PF07841">
    <property type="entry name" value="DM4_12"/>
    <property type="match status" value="2"/>
</dbReference>
<organism evidence="3">
    <name type="scientific">Drosophila grimshawi</name>
    <name type="common">Hawaiian fruit fly</name>
    <name type="synonym">Idiomyia grimshawi</name>
    <dbReference type="NCBI Taxonomy" id="7222"/>
    <lineage>
        <taxon>Eukaryota</taxon>
        <taxon>Metazoa</taxon>
        <taxon>Ecdysozoa</taxon>
        <taxon>Arthropoda</taxon>
        <taxon>Hexapoda</taxon>
        <taxon>Insecta</taxon>
        <taxon>Pterygota</taxon>
        <taxon>Neoptera</taxon>
        <taxon>Endopterygota</taxon>
        <taxon>Diptera</taxon>
        <taxon>Brachycera</taxon>
        <taxon>Muscomorpha</taxon>
        <taxon>Ephydroidea</taxon>
        <taxon>Drosophilidae</taxon>
        <taxon>Drosophila</taxon>
        <taxon>Hawaiian Drosophila</taxon>
    </lineage>
</organism>
<evidence type="ECO:0000313" key="3">
    <source>
        <dbReference type="Proteomes" id="UP000001070"/>
    </source>
</evidence>
<dbReference type="SMART" id="SM00718">
    <property type="entry name" value="DM4_12"/>
    <property type="match status" value="2"/>
</dbReference>
<feature type="compositionally biased region" description="Acidic residues" evidence="1">
    <location>
        <begin position="253"/>
        <end position="264"/>
    </location>
</feature>
<gene>
    <name evidence="2" type="primary">Dgri\GH19744</name>
    <name evidence="2" type="ORF">Dgri_GH19744</name>
</gene>
<proteinExistence type="predicted"/>
<reference evidence="2 3" key="1">
    <citation type="journal article" date="2007" name="Nature">
        <title>Evolution of genes and genomes on the Drosophila phylogeny.</title>
        <authorList>
            <consortium name="Drosophila 12 Genomes Consortium"/>
            <person name="Clark A.G."/>
            <person name="Eisen M.B."/>
            <person name="Smith D.R."/>
            <person name="Bergman C.M."/>
            <person name="Oliver B."/>
            <person name="Markow T.A."/>
            <person name="Kaufman T.C."/>
            <person name="Kellis M."/>
            <person name="Gelbart W."/>
            <person name="Iyer V.N."/>
            <person name="Pollard D.A."/>
            <person name="Sackton T.B."/>
            <person name="Larracuente A.M."/>
            <person name="Singh N.D."/>
            <person name="Abad J.P."/>
            <person name="Abt D.N."/>
            <person name="Adryan B."/>
            <person name="Aguade M."/>
            <person name="Akashi H."/>
            <person name="Anderson W.W."/>
            <person name="Aquadro C.F."/>
            <person name="Ardell D.H."/>
            <person name="Arguello R."/>
            <person name="Artieri C.G."/>
            <person name="Barbash D.A."/>
            <person name="Barker D."/>
            <person name="Barsanti P."/>
            <person name="Batterham P."/>
            <person name="Batzoglou S."/>
            <person name="Begun D."/>
            <person name="Bhutkar A."/>
            <person name="Blanco E."/>
            <person name="Bosak S.A."/>
            <person name="Bradley R.K."/>
            <person name="Brand A.D."/>
            <person name="Brent M.R."/>
            <person name="Brooks A.N."/>
            <person name="Brown R.H."/>
            <person name="Butlin R.K."/>
            <person name="Caggese C."/>
            <person name="Calvi B.R."/>
            <person name="Bernardo de Carvalho A."/>
            <person name="Caspi A."/>
            <person name="Castrezana S."/>
            <person name="Celniker S.E."/>
            <person name="Chang J.L."/>
            <person name="Chapple C."/>
            <person name="Chatterji S."/>
            <person name="Chinwalla A."/>
            <person name="Civetta A."/>
            <person name="Clifton S.W."/>
            <person name="Comeron J.M."/>
            <person name="Costello J.C."/>
            <person name="Coyne J.A."/>
            <person name="Daub J."/>
            <person name="David R.G."/>
            <person name="Delcher A.L."/>
            <person name="Delehaunty K."/>
            <person name="Do C.B."/>
            <person name="Ebling H."/>
            <person name="Edwards K."/>
            <person name="Eickbush T."/>
            <person name="Evans J.D."/>
            <person name="Filipski A."/>
            <person name="Findeiss S."/>
            <person name="Freyhult E."/>
            <person name="Fulton L."/>
            <person name="Fulton R."/>
            <person name="Garcia A.C."/>
            <person name="Gardiner A."/>
            <person name="Garfield D.A."/>
            <person name="Garvin B.E."/>
            <person name="Gibson G."/>
            <person name="Gilbert D."/>
            <person name="Gnerre S."/>
            <person name="Godfrey J."/>
            <person name="Good R."/>
            <person name="Gotea V."/>
            <person name="Gravely B."/>
            <person name="Greenberg A.J."/>
            <person name="Griffiths-Jones S."/>
            <person name="Gross S."/>
            <person name="Guigo R."/>
            <person name="Gustafson E.A."/>
            <person name="Haerty W."/>
            <person name="Hahn M.W."/>
            <person name="Halligan D.L."/>
            <person name="Halpern A.L."/>
            <person name="Halter G.M."/>
            <person name="Han M.V."/>
            <person name="Heger A."/>
            <person name="Hillier L."/>
            <person name="Hinrichs A.S."/>
            <person name="Holmes I."/>
            <person name="Hoskins R.A."/>
            <person name="Hubisz M.J."/>
            <person name="Hultmark D."/>
            <person name="Huntley M.A."/>
            <person name="Jaffe D.B."/>
            <person name="Jagadeeshan S."/>
            <person name="Jeck W.R."/>
            <person name="Johnson J."/>
            <person name="Jones C.D."/>
            <person name="Jordan W.C."/>
            <person name="Karpen G.H."/>
            <person name="Kataoka E."/>
            <person name="Keightley P.D."/>
            <person name="Kheradpour P."/>
            <person name="Kirkness E.F."/>
            <person name="Koerich L.B."/>
            <person name="Kristiansen K."/>
            <person name="Kudrna D."/>
            <person name="Kulathinal R.J."/>
            <person name="Kumar S."/>
            <person name="Kwok R."/>
            <person name="Lander E."/>
            <person name="Langley C.H."/>
            <person name="Lapoint R."/>
            <person name="Lazzaro B.P."/>
            <person name="Lee S.J."/>
            <person name="Levesque L."/>
            <person name="Li R."/>
            <person name="Lin C.F."/>
            <person name="Lin M.F."/>
            <person name="Lindblad-Toh K."/>
            <person name="Llopart A."/>
            <person name="Long M."/>
            <person name="Low L."/>
            <person name="Lozovsky E."/>
            <person name="Lu J."/>
            <person name="Luo M."/>
            <person name="Machado C.A."/>
            <person name="Makalowski W."/>
            <person name="Marzo M."/>
            <person name="Matsuda M."/>
            <person name="Matzkin L."/>
            <person name="McAllister B."/>
            <person name="McBride C.S."/>
            <person name="McKernan B."/>
            <person name="McKernan K."/>
            <person name="Mendez-Lago M."/>
            <person name="Minx P."/>
            <person name="Mollenhauer M.U."/>
            <person name="Montooth K."/>
            <person name="Mount S.M."/>
            <person name="Mu X."/>
            <person name="Myers E."/>
            <person name="Negre B."/>
            <person name="Newfeld S."/>
            <person name="Nielsen R."/>
            <person name="Noor M.A."/>
            <person name="O'Grady P."/>
            <person name="Pachter L."/>
            <person name="Papaceit M."/>
            <person name="Parisi M.J."/>
            <person name="Parisi M."/>
            <person name="Parts L."/>
            <person name="Pedersen J.S."/>
            <person name="Pesole G."/>
            <person name="Phillippy A.M."/>
            <person name="Ponting C.P."/>
            <person name="Pop M."/>
            <person name="Porcelli D."/>
            <person name="Powell J.R."/>
            <person name="Prohaska S."/>
            <person name="Pruitt K."/>
            <person name="Puig M."/>
            <person name="Quesneville H."/>
            <person name="Ram K.R."/>
            <person name="Rand D."/>
            <person name="Rasmussen M.D."/>
            <person name="Reed L.K."/>
            <person name="Reenan R."/>
            <person name="Reily A."/>
            <person name="Remington K.A."/>
            <person name="Rieger T.T."/>
            <person name="Ritchie M.G."/>
            <person name="Robin C."/>
            <person name="Rogers Y.H."/>
            <person name="Rohde C."/>
            <person name="Rozas J."/>
            <person name="Rubenfield M.J."/>
            <person name="Ruiz A."/>
            <person name="Russo S."/>
            <person name="Salzberg S.L."/>
            <person name="Sanchez-Gracia A."/>
            <person name="Saranga D.J."/>
            <person name="Sato H."/>
            <person name="Schaeffer S.W."/>
            <person name="Schatz M.C."/>
            <person name="Schlenke T."/>
            <person name="Schwartz R."/>
            <person name="Segarra C."/>
            <person name="Singh R.S."/>
            <person name="Sirot L."/>
            <person name="Sirota M."/>
            <person name="Sisneros N.B."/>
            <person name="Smith C.D."/>
            <person name="Smith T.F."/>
            <person name="Spieth J."/>
            <person name="Stage D.E."/>
            <person name="Stark A."/>
            <person name="Stephan W."/>
            <person name="Strausberg R.L."/>
            <person name="Strempel S."/>
            <person name="Sturgill D."/>
            <person name="Sutton G."/>
            <person name="Sutton G.G."/>
            <person name="Tao W."/>
            <person name="Teichmann S."/>
            <person name="Tobari Y.N."/>
            <person name="Tomimura Y."/>
            <person name="Tsolas J.M."/>
            <person name="Valente V.L."/>
            <person name="Venter E."/>
            <person name="Venter J.C."/>
            <person name="Vicario S."/>
            <person name="Vieira F.G."/>
            <person name="Vilella A.J."/>
            <person name="Villasante A."/>
            <person name="Walenz B."/>
            <person name="Wang J."/>
            <person name="Wasserman M."/>
            <person name="Watts T."/>
            <person name="Wilson D."/>
            <person name="Wilson R.K."/>
            <person name="Wing R.A."/>
            <person name="Wolfner M.F."/>
            <person name="Wong A."/>
            <person name="Wong G.K."/>
            <person name="Wu C.I."/>
            <person name="Wu G."/>
            <person name="Yamamoto D."/>
            <person name="Yang H.P."/>
            <person name="Yang S.P."/>
            <person name="Yorke J.A."/>
            <person name="Yoshida K."/>
            <person name="Zdobnov E."/>
            <person name="Zhang P."/>
            <person name="Zhang Y."/>
            <person name="Zimin A.V."/>
            <person name="Baldwin J."/>
            <person name="Abdouelleil A."/>
            <person name="Abdulkadir J."/>
            <person name="Abebe A."/>
            <person name="Abera B."/>
            <person name="Abreu J."/>
            <person name="Acer S.C."/>
            <person name="Aftuck L."/>
            <person name="Alexander A."/>
            <person name="An P."/>
            <person name="Anderson E."/>
            <person name="Anderson S."/>
            <person name="Arachi H."/>
            <person name="Azer M."/>
            <person name="Bachantsang P."/>
            <person name="Barry A."/>
            <person name="Bayul T."/>
            <person name="Berlin A."/>
            <person name="Bessette D."/>
            <person name="Bloom T."/>
            <person name="Blye J."/>
            <person name="Boguslavskiy L."/>
            <person name="Bonnet C."/>
            <person name="Boukhgalter B."/>
            <person name="Bourzgui I."/>
            <person name="Brown A."/>
            <person name="Cahill P."/>
            <person name="Channer S."/>
            <person name="Cheshatsang Y."/>
            <person name="Chuda L."/>
            <person name="Citroen M."/>
            <person name="Collymore A."/>
            <person name="Cooke P."/>
            <person name="Costello M."/>
            <person name="D'Aco K."/>
            <person name="Daza R."/>
            <person name="De Haan G."/>
            <person name="DeGray S."/>
            <person name="DeMaso C."/>
            <person name="Dhargay N."/>
            <person name="Dooley K."/>
            <person name="Dooley E."/>
            <person name="Doricent M."/>
            <person name="Dorje P."/>
            <person name="Dorjee K."/>
            <person name="Dupes A."/>
            <person name="Elong R."/>
            <person name="Falk J."/>
            <person name="Farina A."/>
            <person name="Faro S."/>
            <person name="Ferguson D."/>
            <person name="Fisher S."/>
            <person name="Foley C.D."/>
            <person name="Franke A."/>
            <person name="Friedrich D."/>
            <person name="Gadbois L."/>
            <person name="Gearin G."/>
            <person name="Gearin C.R."/>
            <person name="Giannoukos G."/>
            <person name="Goode T."/>
            <person name="Graham J."/>
            <person name="Grandbois E."/>
            <person name="Grewal S."/>
            <person name="Gyaltsen K."/>
            <person name="Hafez N."/>
            <person name="Hagos B."/>
            <person name="Hall J."/>
            <person name="Henson C."/>
            <person name="Hollinger A."/>
            <person name="Honan T."/>
            <person name="Huard M.D."/>
            <person name="Hughes L."/>
            <person name="Hurhula B."/>
            <person name="Husby M.E."/>
            <person name="Kamat A."/>
            <person name="Kanga B."/>
            <person name="Kashin S."/>
            <person name="Khazanovich D."/>
            <person name="Kisner P."/>
            <person name="Lance K."/>
            <person name="Lara M."/>
            <person name="Lee W."/>
            <person name="Lennon N."/>
            <person name="Letendre F."/>
            <person name="LeVine R."/>
            <person name="Lipovsky A."/>
            <person name="Liu X."/>
            <person name="Liu J."/>
            <person name="Liu S."/>
            <person name="Lokyitsang T."/>
            <person name="Lokyitsang Y."/>
            <person name="Lubonja R."/>
            <person name="Lui A."/>
            <person name="MacDonald P."/>
            <person name="Magnisalis V."/>
            <person name="Maru K."/>
            <person name="Matthews C."/>
            <person name="McCusker W."/>
            <person name="McDonough S."/>
            <person name="Mehta T."/>
            <person name="Meldrim J."/>
            <person name="Meneus L."/>
            <person name="Mihai O."/>
            <person name="Mihalev A."/>
            <person name="Mihova T."/>
            <person name="Mittelman R."/>
            <person name="Mlenga V."/>
            <person name="Montmayeur A."/>
            <person name="Mulrain L."/>
            <person name="Navidi A."/>
            <person name="Naylor J."/>
            <person name="Negash T."/>
            <person name="Nguyen T."/>
            <person name="Nguyen N."/>
            <person name="Nicol R."/>
            <person name="Norbu C."/>
            <person name="Norbu N."/>
            <person name="Novod N."/>
            <person name="O'Neill B."/>
            <person name="Osman S."/>
            <person name="Markiewicz E."/>
            <person name="Oyono O.L."/>
            <person name="Patti C."/>
            <person name="Phunkhang P."/>
            <person name="Pierre F."/>
            <person name="Priest M."/>
            <person name="Raghuraman S."/>
            <person name="Rege F."/>
            <person name="Reyes R."/>
            <person name="Rise C."/>
            <person name="Rogov P."/>
            <person name="Ross K."/>
            <person name="Ryan E."/>
            <person name="Settipalli S."/>
            <person name="Shea T."/>
            <person name="Sherpa N."/>
            <person name="Shi L."/>
            <person name="Shih D."/>
            <person name="Sparrow T."/>
            <person name="Spaulding J."/>
            <person name="Stalker J."/>
            <person name="Stange-Thomann N."/>
            <person name="Stavropoulos S."/>
            <person name="Stone C."/>
            <person name="Strader C."/>
            <person name="Tesfaye S."/>
            <person name="Thomson T."/>
            <person name="Thoulutsang Y."/>
            <person name="Thoulutsang D."/>
            <person name="Topham K."/>
            <person name="Topping I."/>
            <person name="Tsamla T."/>
            <person name="Vassiliev H."/>
            <person name="Vo A."/>
            <person name="Wangchuk T."/>
            <person name="Wangdi T."/>
            <person name="Weiand M."/>
            <person name="Wilkinson J."/>
            <person name="Wilson A."/>
            <person name="Yadav S."/>
            <person name="Young G."/>
            <person name="Yu Q."/>
            <person name="Zembek L."/>
            <person name="Zhong D."/>
            <person name="Zimmer A."/>
            <person name="Zwirko Z."/>
            <person name="Jaffe D.B."/>
            <person name="Alvarez P."/>
            <person name="Brockman W."/>
            <person name="Butler J."/>
            <person name="Chin C."/>
            <person name="Gnerre S."/>
            <person name="Grabherr M."/>
            <person name="Kleber M."/>
            <person name="Mauceli E."/>
            <person name="MacCallum I."/>
        </authorList>
    </citation>
    <scope>NUCLEOTIDE SEQUENCE [LARGE SCALE GENOMIC DNA]</scope>
    <source>
        <strain evidence="3">Tucson 15287-2541.00</strain>
    </source>
</reference>
<dbReference type="EMBL" id="CH916367">
    <property type="protein sequence ID" value="EDW02687.1"/>
    <property type="molecule type" value="Genomic_DNA"/>
</dbReference>
<dbReference type="InParanoid" id="B4J481"/>
<feature type="region of interest" description="Disordered" evidence="1">
    <location>
        <begin position="243"/>
        <end position="292"/>
    </location>
</feature>
<evidence type="ECO:0000256" key="1">
    <source>
        <dbReference type="SAM" id="MobiDB-lite"/>
    </source>
</evidence>
<evidence type="ECO:0000313" key="2">
    <source>
        <dbReference type="EMBL" id="EDW02687.1"/>
    </source>
</evidence>
<dbReference type="OMA" id="NLPTNWE"/>
<dbReference type="OrthoDB" id="6340174at2759"/>
<dbReference type="HOGENOM" id="CLU_757097_0_0_1"/>
<dbReference type="PANTHER" id="PTHR21398">
    <property type="entry name" value="AGAP007094-PA"/>
    <property type="match status" value="1"/>
</dbReference>
<keyword evidence="3" id="KW-1185">Reference proteome</keyword>
<dbReference type="PhylomeDB" id="B4J481"/>
<accession>B4J481</accession>
<dbReference type="PANTHER" id="PTHR21398:SF22">
    <property type="entry name" value="IP12060P-RELATED"/>
    <property type="match status" value="1"/>
</dbReference>
<dbReference type="eggNOG" id="ENOG502S8WF">
    <property type="taxonomic scope" value="Eukaryota"/>
</dbReference>
<dbReference type="AlphaFoldDB" id="B4J481"/>
<dbReference type="InterPro" id="IPR006631">
    <property type="entry name" value="DM4_12"/>
</dbReference>
<sequence length="408" mass="46524">MAISVPISLPHRNVFVSYNYEFNYYQPEHVYKFPPILMGQDFAEDYLTYPTHDASTGRECLNCTASVNSTAKIRTENLAKIKERKKSQATPNREKRELSMMTRKSFYAMLRDKLERSAYPAEACLLRLICETNASTLGEVNGLLGNIVHVIFTPSSSRDEQLPSIYYQAEADGLQQQCATYSTDCSHNVLDLISAPIFVALAVPLELPHRNVFVSYNFEANYNSPYNWSKPTLFQNGPIESEELELSRKTNEEGEQEGLDEDDPEQAHTVENITNRKQEQEPDATTMPTSSVMRERRALLTRTNIYHILMDKFQRSGFSGESCLLRLICETSAAEVGDVNGVLGSLIHVLFSPSTSEPEQLPLHFYQAEHDGWQDNCQHYARDCGRSLLHMISEPFEQIFQRIEHNEI</sequence>
<dbReference type="Proteomes" id="UP000001070">
    <property type="component" value="Unassembled WGS sequence"/>
</dbReference>
<name>B4J481_DROGR</name>